<dbReference type="AlphaFoldDB" id="A0A8E2ENE5"/>
<proteinExistence type="predicted"/>
<keyword evidence="2" id="KW-1185">Reference proteome</keyword>
<gene>
    <name evidence="1" type="ORF">AOQ84DRAFT_393328</name>
</gene>
<evidence type="ECO:0000313" key="1">
    <source>
        <dbReference type="EMBL" id="OCL01921.1"/>
    </source>
</evidence>
<dbReference type="EMBL" id="KV751034">
    <property type="protein sequence ID" value="OCL01921.1"/>
    <property type="molecule type" value="Genomic_DNA"/>
</dbReference>
<organism evidence="1 2">
    <name type="scientific">Glonium stellatum</name>
    <dbReference type="NCBI Taxonomy" id="574774"/>
    <lineage>
        <taxon>Eukaryota</taxon>
        <taxon>Fungi</taxon>
        <taxon>Dikarya</taxon>
        <taxon>Ascomycota</taxon>
        <taxon>Pezizomycotina</taxon>
        <taxon>Dothideomycetes</taxon>
        <taxon>Pleosporomycetidae</taxon>
        <taxon>Gloniales</taxon>
        <taxon>Gloniaceae</taxon>
        <taxon>Glonium</taxon>
    </lineage>
</organism>
<evidence type="ECO:0000313" key="2">
    <source>
        <dbReference type="Proteomes" id="UP000250140"/>
    </source>
</evidence>
<reference evidence="1 2" key="1">
    <citation type="journal article" date="2016" name="Nat. Commun.">
        <title>Ectomycorrhizal ecology is imprinted in the genome of the dominant symbiotic fungus Cenococcum geophilum.</title>
        <authorList>
            <consortium name="DOE Joint Genome Institute"/>
            <person name="Peter M."/>
            <person name="Kohler A."/>
            <person name="Ohm R.A."/>
            <person name="Kuo A."/>
            <person name="Krutzmann J."/>
            <person name="Morin E."/>
            <person name="Arend M."/>
            <person name="Barry K.W."/>
            <person name="Binder M."/>
            <person name="Choi C."/>
            <person name="Clum A."/>
            <person name="Copeland A."/>
            <person name="Grisel N."/>
            <person name="Haridas S."/>
            <person name="Kipfer T."/>
            <person name="LaButti K."/>
            <person name="Lindquist E."/>
            <person name="Lipzen A."/>
            <person name="Maire R."/>
            <person name="Meier B."/>
            <person name="Mihaltcheva S."/>
            <person name="Molinier V."/>
            <person name="Murat C."/>
            <person name="Poggeler S."/>
            <person name="Quandt C.A."/>
            <person name="Sperisen C."/>
            <person name="Tritt A."/>
            <person name="Tisserant E."/>
            <person name="Crous P.W."/>
            <person name="Henrissat B."/>
            <person name="Nehls U."/>
            <person name="Egli S."/>
            <person name="Spatafora J.W."/>
            <person name="Grigoriev I.V."/>
            <person name="Martin F.M."/>
        </authorList>
    </citation>
    <scope>NUCLEOTIDE SEQUENCE [LARGE SCALE GENOMIC DNA]</scope>
    <source>
        <strain evidence="1 2">CBS 207.34</strain>
    </source>
</reference>
<protein>
    <submittedName>
        <fullName evidence="1">Uncharacterized protein</fullName>
    </submittedName>
</protein>
<dbReference type="OrthoDB" id="2799468at2759"/>
<accession>A0A8E2ENE5</accession>
<dbReference type="Proteomes" id="UP000250140">
    <property type="component" value="Unassembled WGS sequence"/>
</dbReference>
<sequence length="114" mass="12284">MSPPTGVYSLKKSGKPVKVGEISAVIQTKADLIDAHRHGDKIITAPSIDPDEVKFLAKATEIDSKRLDEITKDDAGELQSEETRALGTPPRAGSLTFQVQSIADRNGLYGDVHE</sequence>
<name>A0A8E2ENE5_9PEZI</name>